<dbReference type="SUPFAM" id="SSF82866">
    <property type="entry name" value="Multidrug efflux transporter AcrB transmembrane domain"/>
    <property type="match status" value="1"/>
</dbReference>
<dbReference type="Proteomes" id="UP000276133">
    <property type="component" value="Unassembled WGS sequence"/>
</dbReference>
<dbReference type="PANTHER" id="PTHR45727:SF2">
    <property type="entry name" value="NPC INTRACELLULAR CHOLESTEROL TRANSPORTER 1"/>
    <property type="match status" value="1"/>
</dbReference>
<dbReference type="PANTHER" id="PTHR45727">
    <property type="entry name" value="NPC INTRACELLULAR CHOLESTEROL TRANSPORTER 1"/>
    <property type="match status" value="1"/>
</dbReference>
<feature type="transmembrane region" description="Helical" evidence="15">
    <location>
        <begin position="69"/>
        <end position="88"/>
    </location>
</feature>
<keyword evidence="17" id="KW-1185">Reference proteome</keyword>
<dbReference type="GO" id="GO:0015485">
    <property type="term" value="F:cholesterol binding"/>
    <property type="evidence" value="ECO:0007669"/>
    <property type="project" value="TreeGrafter"/>
</dbReference>
<dbReference type="STRING" id="10195.A0A3M7Q5V5"/>
<reference evidence="16 17" key="1">
    <citation type="journal article" date="2018" name="Sci. Rep.">
        <title>Genomic signatures of local adaptation to the degree of environmental predictability in rotifers.</title>
        <authorList>
            <person name="Franch-Gras L."/>
            <person name="Hahn C."/>
            <person name="Garcia-Roger E.M."/>
            <person name="Carmona M.J."/>
            <person name="Serra M."/>
            <person name="Gomez A."/>
        </authorList>
    </citation>
    <scope>NUCLEOTIDE SEQUENCE [LARGE SCALE GENOMIC DNA]</scope>
    <source>
        <strain evidence="16">HYR1</strain>
    </source>
</reference>
<evidence type="ECO:0000256" key="13">
    <source>
        <dbReference type="ARBA" id="ARBA00023221"/>
    </source>
</evidence>
<evidence type="ECO:0000256" key="1">
    <source>
        <dbReference type="ARBA" id="ARBA00004127"/>
    </source>
</evidence>
<keyword evidence="6" id="KW-0732">Signal</keyword>
<dbReference type="OrthoDB" id="6501148at2759"/>
<evidence type="ECO:0000256" key="2">
    <source>
        <dbReference type="ARBA" id="ARBA00005585"/>
    </source>
</evidence>
<protein>
    <submittedName>
        <fullName evidence="16">Niemann-Pick C1</fullName>
    </submittedName>
</protein>
<proteinExistence type="inferred from homology"/>
<dbReference type="EMBL" id="REGN01007279">
    <property type="protein sequence ID" value="RNA06807.1"/>
    <property type="molecule type" value="Genomic_DNA"/>
</dbReference>
<evidence type="ECO:0000313" key="17">
    <source>
        <dbReference type="Proteomes" id="UP000276133"/>
    </source>
</evidence>
<accession>A0A3M7Q5V5</accession>
<evidence type="ECO:0000313" key="16">
    <source>
        <dbReference type="EMBL" id="RNA06807.1"/>
    </source>
</evidence>
<dbReference type="GO" id="GO:0015918">
    <property type="term" value="P:sterol transport"/>
    <property type="evidence" value="ECO:0007669"/>
    <property type="project" value="TreeGrafter"/>
</dbReference>
<evidence type="ECO:0000256" key="9">
    <source>
        <dbReference type="ARBA" id="ARBA00023136"/>
    </source>
</evidence>
<feature type="transmembrane region" description="Helical" evidence="15">
    <location>
        <begin position="42"/>
        <end position="62"/>
    </location>
</feature>
<gene>
    <name evidence="16" type="ORF">BpHYR1_012180</name>
</gene>
<dbReference type="GO" id="GO:0005886">
    <property type="term" value="C:plasma membrane"/>
    <property type="evidence" value="ECO:0007669"/>
    <property type="project" value="TreeGrafter"/>
</dbReference>
<dbReference type="GO" id="GO:0008203">
    <property type="term" value="P:cholesterol metabolic process"/>
    <property type="evidence" value="ECO:0007669"/>
    <property type="project" value="UniProtKB-KW"/>
</dbReference>
<dbReference type="FunFam" id="1.20.1640.10:FF:000010">
    <property type="entry name" value="NPC intracellular cholesterol transporter 1"/>
    <property type="match status" value="1"/>
</dbReference>
<evidence type="ECO:0000256" key="11">
    <source>
        <dbReference type="ARBA" id="ARBA00023166"/>
    </source>
</evidence>
<comment type="catalytic activity">
    <reaction evidence="14">
        <text>cholesterol(in) = cholesterol(out)</text>
        <dbReference type="Rhea" id="RHEA:39747"/>
        <dbReference type="ChEBI" id="CHEBI:16113"/>
    </reaction>
</comment>
<keyword evidence="10" id="KW-1015">Disulfide bond</keyword>
<evidence type="ECO:0000256" key="14">
    <source>
        <dbReference type="ARBA" id="ARBA00034049"/>
    </source>
</evidence>
<evidence type="ECO:0000256" key="6">
    <source>
        <dbReference type="ARBA" id="ARBA00022729"/>
    </source>
</evidence>
<evidence type="ECO:0000256" key="5">
    <source>
        <dbReference type="ARBA" id="ARBA00022692"/>
    </source>
</evidence>
<dbReference type="GO" id="GO:0012505">
    <property type="term" value="C:endomembrane system"/>
    <property type="evidence" value="ECO:0007669"/>
    <property type="project" value="UniProtKB-SubCell"/>
</dbReference>
<evidence type="ECO:0000256" key="10">
    <source>
        <dbReference type="ARBA" id="ARBA00023157"/>
    </source>
</evidence>
<comment type="subcellular location">
    <subcellularLocation>
        <location evidence="1">Endomembrane system</location>
        <topology evidence="1">Multi-pass membrane protein</topology>
    </subcellularLocation>
</comment>
<dbReference type="Gene3D" id="1.20.1640.10">
    <property type="entry name" value="Multidrug efflux transporter AcrB transmembrane domain"/>
    <property type="match status" value="1"/>
</dbReference>
<sequence>MISKNVTQMLQNANSNSSMEVIPYSYPYVFYEQYLTIWKDTAIHLSVSIFAIFLACGILLGIDFYTSFLICLTIVMIIVDMFGAMYLFNIELNAVSLVNLVMTIGISVEFCAHIAREFSVSNCGSKVNRAKYAVAHMGSSVFSGITLTKILGIIILAFSHSQLFQVFYFRMYLNVVIIGASHGLILLPVILSYIGPSFTRVQHLNQTKANYQTFNNEDES</sequence>
<comment type="similarity">
    <text evidence="2">Belongs to the patched family.</text>
</comment>
<feature type="transmembrane region" description="Helical" evidence="15">
    <location>
        <begin position="171"/>
        <end position="194"/>
    </location>
</feature>
<evidence type="ECO:0000256" key="12">
    <source>
        <dbReference type="ARBA" id="ARBA00023180"/>
    </source>
</evidence>
<feature type="transmembrane region" description="Helical" evidence="15">
    <location>
        <begin position="94"/>
        <end position="112"/>
    </location>
</feature>
<keyword evidence="12" id="KW-0325">Glycoprotein</keyword>
<keyword evidence="9 15" id="KW-0472">Membrane</keyword>
<keyword evidence="13" id="KW-0753">Steroid metabolism</keyword>
<evidence type="ECO:0000256" key="4">
    <source>
        <dbReference type="ARBA" id="ARBA00022548"/>
    </source>
</evidence>
<evidence type="ECO:0000256" key="3">
    <source>
        <dbReference type="ARBA" id="ARBA00022448"/>
    </source>
</evidence>
<keyword evidence="3" id="KW-0813">Transport</keyword>
<dbReference type="AlphaFoldDB" id="A0A3M7Q5V5"/>
<keyword evidence="8" id="KW-0443">Lipid metabolism</keyword>
<feature type="transmembrane region" description="Helical" evidence="15">
    <location>
        <begin position="133"/>
        <end position="159"/>
    </location>
</feature>
<dbReference type="GO" id="GO:0030299">
    <property type="term" value="P:intestinal cholesterol absorption"/>
    <property type="evidence" value="ECO:0007669"/>
    <property type="project" value="TreeGrafter"/>
</dbReference>
<keyword evidence="11" id="KW-1207">Sterol metabolism</keyword>
<keyword evidence="4" id="KW-0153">Cholesterol metabolism</keyword>
<evidence type="ECO:0000256" key="8">
    <source>
        <dbReference type="ARBA" id="ARBA00023098"/>
    </source>
</evidence>
<evidence type="ECO:0000256" key="15">
    <source>
        <dbReference type="SAM" id="Phobius"/>
    </source>
</evidence>
<evidence type="ECO:0000256" key="7">
    <source>
        <dbReference type="ARBA" id="ARBA00022989"/>
    </source>
</evidence>
<keyword evidence="7 15" id="KW-1133">Transmembrane helix</keyword>
<organism evidence="16 17">
    <name type="scientific">Brachionus plicatilis</name>
    <name type="common">Marine rotifer</name>
    <name type="synonym">Brachionus muelleri</name>
    <dbReference type="NCBI Taxonomy" id="10195"/>
    <lineage>
        <taxon>Eukaryota</taxon>
        <taxon>Metazoa</taxon>
        <taxon>Spiralia</taxon>
        <taxon>Gnathifera</taxon>
        <taxon>Rotifera</taxon>
        <taxon>Eurotatoria</taxon>
        <taxon>Monogononta</taxon>
        <taxon>Pseudotrocha</taxon>
        <taxon>Ploima</taxon>
        <taxon>Brachionidae</taxon>
        <taxon>Brachionus</taxon>
    </lineage>
</organism>
<comment type="caution">
    <text evidence="16">The sequence shown here is derived from an EMBL/GenBank/DDBJ whole genome shotgun (WGS) entry which is preliminary data.</text>
</comment>
<keyword evidence="5 15" id="KW-0812">Transmembrane</keyword>
<name>A0A3M7Q5V5_BRAPC</name>
<dbReference type="GO" id="GO:0042632">
    <property type="term" value="P:cholesterol homeostasis"/>
    <property type="evidence" value="ECO:0007669"/>
    <property type="project" value="TreeGrafter"/>
</dbReference>